<proteinExistence type="predicted"/>
<dbReference type="Proteomes" id="UP000019270">
    <property type="component" value="Unassembled WGS sequence"/>
</dbReference>
<evidence type="ECO:0000313" key="1">
    <source>
        <dbReference type="EMBL" id="EWG08322.1"/>
    </source>
</evidence>
<gene>
    <name evidence="1" type="ORF">PBF_24864</name>
</gene>
<sequence length="70" mass="7973">MKKIREESKLDEFKNVSSVKIINDDVYNGQLAKIIDAEEHALGVDLRIATKDGEQYWISSDSVEVFSKEV</sequence>
<organism evidence="1 2">
    <name type="scientific">Cytobacillus firmus DS1</name>
    <dbReference type="NCBI Taxonomy" id="1307436"/>
    <lineage>
        <taxon>Bacteria</taxon>
        <taxon>Bacillati</taxon>
        <taxon>Bacillota</taxon>
        <taxon>Bacilli</taxon>
        <taxon>Bacillales</taxon>
        <taxon>Bacillaceae</taxon>
        <taxon>Cytobacillus</taxon>
    </lineage>
</organism>
<comment type="caution">
    <text evidence="1">The sequence shown here is derived from an EMBL/GenBank/DDBJ whole genome shotgun (WGS) entry which is preliminary data.</text>
</comment>
<protein>
    <submittedName>
        <fullName evidence="1">Uncharacterized protein</fullName>
    </submittedName>
</protein>
<reference evidence="1 2" key="2">
    <citation type="journal article" date="2016" name="Sci. Rep.">
        <title>A novel serine protease, Sep1, from Bacillus firmus DS-1 has nematicidal activity and degrades multiple intestinal-associated nematode proteins.</title>
        <authorList>
            <person name="Geng C."/>
            <person name="Nie X."/>
            <person name="Tang Z."/>
            <person name="Zhang Y."/>
            <person name="Lin J."/>
            <person name="Sun M."/>
            <person name="Peng D."/>
        </authorList>
    </citation>
    <scope>NUCLEOTIDE SEQUENCE [LARGE SCALE GENOMIC DNA]</scope>
    <source>
        <strain evidence="1 2">DS1</strain>
    </source>
</reference>
<dbReference type="RefSeq" id="WP_035333673.1">
    <property type="nucleotide sequence ID" value="NZ_APVL01000064.1"/>
</dbReference>
<dbReference type="PATRIC" id="fig|1307436.3.peg.5276"/>
<dbReference type="AlphaFoldDB" id="W7KZS7"/>
<name>W7KZS7_CYTFI</name>
<evidence type="ECO:0000313" key="2">
    <source>
        <dbReference type="Proteomes" id="UP000019270"/>
    </source>
</evidence>
<reference evidence="2" key="1">
    <citation type="submission" date="2013-03" db="EMBL/GenBank/DDBJ databases">
        <title>Draft genome sequence of Bacillus firmus DS1.</title>
        <authorList>
            <person name="Peng D."/>
            <person name="Zhu L."/>
            <person name="Sun M."/>
        </authorList>
    </citation>
    <scope>NUCLEOTIDE SEQUENCE [LARGE SCALE GENOMIC DNA]</scope>
    <source>
        <strain evidence="2">DS1</strain>
    </source>
</reference>
<dbReference type="EMBL" id="APVL01000064">
    <property type="protein sequence ID" value="EWG08322.1"/>
    <property type="molecule type" value="Genomic_DNA"/>
</dbReference>
<accession>W7KZS7</accession>